<feature type="signal peptide" evidence="4">
    <location>
        <begin position="1"/>
        <end position="24"/>
    </location>
</feature>
<dbReference type="InterPro" id="IPR003644">
    <property type="entry name" value="Calx_beta"/>
</dbReference>
<evidence type="ECO:0000259" key="6">
    <source>
        <dbReference type="Pfam" id="PF18962"/>
    </source>
</evidence>
<dbReference type="GO" id="GO:0007154">
    <property type="term" value="P:cell communication"/>
    <property type="evidence" value="ECO:0007669"/>
    <property type="project" value="InterPro"/>
</dbReference>
<dbReference type="AlphaFoldDB" id="A0A9X2AJS5"/>
<dbReference type="Gene3D" id="2.80.10.50">
    <property type="match status" value="1"/>
</dbReference>
<organism evidence="7 8">
    <name type="scientific">Polaribacter marinus</name>
    <dbReference type="NCBI Taxonomy" id="2916838"/>
    <lineage>
        <taxon>Bacteria</taxon>
        <taxon>Pseudomonadati</taxon>
        <taxon>Bacteroidota</taxon>
        <taxon>Flavobacteriia</taxon>
        <taxon>Flavobacteriales</taxon>
        <taxon>Flavobacteriaceae</taxon>
    </lineage>
</organism>
<dbReference type="Pfam" id="PF03160">
    <property type="entry name" value="Calx-beta"/>
    <property type="match status" value="2"/>
</dbReference>
<proteinExistence type="predicted"/>
<evidence type="ECO:0000256" key="4">
    <source>
        <dbReference type="SAM" id="SignalP"/>
    </source>
</evidence>
<dbReference type="SUPFAM" id="SSF141072">
    <property type="entry name" value="CalX-like"/>
    <property type="match status" value="2"/>
</dbReference>
<keyword evidence="2" id="KW-0677">Repeat</keyword>
<dbReference type="SUPFAM" id="SSF50370">
    <property type="entry name" value="Ricin B-like lectins"/>
    <property type="match status" value="1"/>
</dbReference>
<feature type="domain" description="Calx-beta" evidence="5">
    <location>
        <begin position="180"/>
        <end position="279"/>
    </location>
</feature>
<evidence type="ECO:0000256" key="1">
    <source>
        <dbReference type="ARBA" id="ARBA00022729"/>
    </source>
</evidence>
<protein>
    <submittedName>
        <fullName evidence="7">T9SS type A sorting domain-containing protein</fullName>
    </submittedName>
</protein>
<reference evidence="7" key="1">
    <citation type="submission" date="2022-02" db="EMBL/GenBank/DDBJ databases">
        <title>Polaribacter sp. MSW13, isolated from seawater.</title>
        <authorList>
            <person name="Kristyanto S."/>
            <person name="Jung J."/>
            <person name="Jeon C.O."/>
        </authorList>
    </citation>
    <scope>NUCLEOTIDE SEQUENCE</scope>
    <source>
        <strain evidence="7">MSW13</strain>
    </source>
</reference>
<comment type="caution">
    <text evidence="7">The sequence shown here is derived from an EMBL/GenBank/DDBJ whole genome shotgun (WGS) entry which is preliminary data.</text>
</comment>
<dbReference type="NCBIfam" id="TIGR04183">
    <property type="entry name" value="Por_Secre_tail"/>
    <property type="match status" value="1"/>
</dbReference>
<accession>A0A9X2AJS5</accession>
<dbReference type="InterPro" id="IPR026444">
    <property type="entry name" value="Secre_tail"/>
</dbReference>
<evidence type="ECO:0000259" key="5">
    <source>
        <dbReference type="Pfam" id="PF03160"/>
    </source>
</evidence>
<keyword evidence="8" id="KW-1185">Reference proteome</keyword>
<dbReference type="Proteomes" id="UP001139369">
    <property type="component" value="Unassembled WGS sequence"/>
</dbReference>
<evidence type="ECO:0000313" key="7">
    <source>
        <dbReference type="EMBL" id="MCI2229796.1"/>
    </source>
</evidence>
<dbReference type="Pfam" id="PF18962">
    <property type="entry name" value="Por_Secre_tail"/>
    <property type="match status" value="1"/>
</dbReference>
<name>A0A9X2AJS5_9FLAO</name>
<evidence type="ECO:0000256" key="3">
    <source>
        <dbReference type="ARBA" id="ARBA00022837"/>
    </source>
</evidence>
<evidence type="ECO:0000313" key="8">
    <source>
        <dbReference type="Proteomes" id="UP001139369"/>
    </source>
</evidence>
<dbReference type="InterPro" id="IPR038081">
    <property type="entry name" value="CalX-like_sf"/>
</dbReference>
<feature type="domain" description="Calx-beta" evidence="5">
    <location>
        <begin position="293"/>
        <end position="407"/>
    </location>
</feature>
<dbReference type="RefSeq" id="WP_242178907.1">
    <property type="nucleotide sequence ID" value="NZ_JAKQYM010000008.1"/>
</dbReference>
<evidence type="ECO:0000256" key="2">
    <source>
        <dbReference type="ARBA" id="ARBA00022737"/>
    </source>
</evidence>
<feature type="chain" id="PRO_5040993961" evidence="4">
    <location>
        <begin position="25"/>
        <end position="1074"/>
    </location>
</feature>
<dbReference type="Gene3D" id="2.60.40.2030">
    <property type="match status" value="2"/>
</dbReference>
<keyword evidence="3" id="KW-0106">Calcium</keyword>
<sequence length="1074" mass="114557">MKQNNLFKIALVFLMAISTNYVFGQGTETFDNIDTSSSTSYTTRTWTGDDGSTWTATNSRTGTATFVASGQGVGLNDDKANTYVESGTITGGIGEITLTVKQIFAGSGSGSVTVYINNVSVGTVPYDDTETGITTTIPNINQLGSFVIKVANNIGGSSSGGENRVAIDNITWTAFSSVDPTVTFNAETSTVNETDATFDIDIPVTVSNYDGNQIDLTVTVTGGSAEGADYVLNTTALTFTEDGTQNINLDINPDLDDFDDETIIITIAEGGGTPVTGLTITQATHTVTVTEDETPPSIGFDAATSSENETDATFTSANIPITVSNYSGTPININVSVTGGTAAGGDYTFTSPTALSFSTNETQNITLDINDDADADNETVILTITETSSVTGLVISQATHTVTIVDDEVPAVYSGVGTFVKITDVSDIVDSSYYVLIDETDESFAMNNTHNGTYLGKTDVTPASNTLTNPDVSIVWEIKTNGAGKTIFNSSTAKYVSYTGSDNNVQIVDDVTTDNQRWTITYETDEFHISNLAVTNRRLQYNSGAPRFACYTGSQRDISIYKLITPTTWTGNIDSDWATPGNWDTNELPTASENVVIPEVANAPIISGTTAALAKDLTITETDGLTINPGGSLIVNGTASGNVTYKRTLTYDADNAKAWYLVSSPVSGEDMTDMRANNTFASGTGTNIGFAPYDNSQANVNDRWAYFANTATDNLEDGKGYTAKLGAAGDLSFTGTLNTGDVAIGLTQGGVNGNNFNLIGNPYTAYINSNTFLTEEGITTSDITSATLWLWDQAAGSYETKVAGENFKIAPGQGFFVEANSENDVTFTTAMQSNEDPDTFQRSANTRPEVHLLMDNGEASRYLKMYYIDGTTTGFDNGYDGELFGGVAQPFAVYSHLITDNQGKRYQVQSLPNSDYENMIVPVGVNAESGQTLTFTAAAMNLPTDIKVFLEDRDNNTFTRLDEANSEYAVTLTESLNGIGRFYIHTTPSVLSVNETNLQNISVYTTSATTLQMVGLPQGKTTVAMYNVLGKQVLKTSFSSNGVQELALPKVASGVYIVQLETEKGKLNKKIILE</sequence>
<gene>
    <name evidence="7" type="ORF">MC378_11515</name>
</gene>
<dbReference type="GO" id="GO:0016020">
    <property type="term" value="C:membrane"/>
    <property type="evidence" value="ECO:0007669"/>
    <property type="project" value="InterPro"/>
</dbReference>
<dbReference type="InterPro" id="IPR035992">
    <property type="entry name" value="Ricin_B-like_lectins"/>
</dbReference>
<dbReference type="EMBL" id="JAKQYM010000008">
    <property type="protein sequence ID" value="MCI2229796.1"/>
    <property type="molecule type" value="Genomic_DNA"/>
</dbReference>
<keyword evidence="1 4" id="KW-0732">Signal</keyword>
<feature type="domain" description="Secretion system C-terminal sorting" evidence="6">
    <location>
        <begin position="1018"/>
        <end position="1072"/>
    </location>
</feature>